<evidence type="ECO:0000259" key="2">
    <source>
        <dbReference type="Pfam" id="PF06970"/>
    </source>
</evidence>
<name>A0ABU8SJK1_9LACO</name>
<dbReference type="InterPro" id="IPR041151">
    <property type="entry name" value="Bac_RepA_C"/>
</dbReference>
<evidence type="ECO:0000256" key="1">
    <source>
        <dbReference type="SAM" id="MobiDB-lite"/>
    </source>
</evidence>
<dbReference type="Proteomes" id="UP001377804">
    <property type="component" value="Unassembled WGS sequence"/>
</dbReference>
<dbReference type="EMBL" id="JAWMWG010000004">
    <property type="protein sequence ID" value="MEJ6348827.1"/>
    <property type="molecule type" value="Genomic_DNA"/>
</dbReference>
<feature type="compositionally biased region" description="Polar residues" evidence="1">
    <location>
        <begin position="157"/>
        <end position="170"/>
    </location>
</feature>
<comment type="caution">
    <text evidence="4">The sequence shown here is derived from an EMBL/GenBank/DDBJ whole genome shotgun (WGS) entry which is preliminary data.</text>
</comment>
<accession>A0ABU8SJK1</accession>
<dbReference type="RefSeq" id="WP_339970332.1">
    <property type="nucleotide sequence ID" value="NZ_JAWMWG010000004.1"/>
</dbReference>
<organism evidence="4 5">
    <name type="scientific">Holzapfeliella saturejae</name>
    <dbReference type="NCBI Taxonomy" id="3082953"/>
    <lineage>
        <taxon>Bacteria</taxon>
        <taxon>Bacillati</taxon>
        <taxon>Bacillota</taxon>
        <taxon>Bacilli</taxon>
        <taxon>Lactobacillales</taxon>
        <taxon>Lactobacillaceae</taxon>
        <taxon>Holzapfeliella</taxon>
    </lineage>
</organism>
<keyword evidence="5" id="KW-1185">Reference proteome</keyword>
<gene>
    <name evidence="4" type="ORF">R4Y45_06305</name>
</gene>
<feature type="domain" description="Replication initiator protein A C-terminal" evidence="3">
    <location>
        <begin position="192"/>
        <end position="287"/>
    </location>
</feature>
<dbReference type="InterPro" id="IPR010724">
    <property type="entry name" value="RepA_N"/>
</dbReference>
<feature type="domain" description="Replication initiator A N-terminal" evidence="2">
    <location>
        <begin position="3"/>
        <end position="76"/>
    </location>
</feature>
<dbReference type="Pfam" id="PF06970">
    <property type="entry name" value="RepA_N"/>
    <property type="match status" value="1"/>
</dbReference>
<feature type="region of interest" description="Disordered" evidence="1">
    <location>
        <begin position="151"/>
        <end position="170"/>
    </location>
</feature>
<sequence>MNQFFMFDKQLLEDKRLTNDERVCYMLLADRMKSSVKRSDFFDAKAKAHYVIYTIVELIETLGTKRNKTIKILKNLEKYGYIIKKRTYSKATKLFLPNFETVTTQEAVSLDDKPTEVYQTNSNQTNLNQTHTNDTTDTWEILEEIIEHKVKPKEQASEQSESITETPQPQVTQAFEEEALEVLEQSLVETGLPKSLVNTLKAYSFNNSDKLYQYAGLIFKAKSVAKKNAERAIGQTTTAFQFESNSLMTTKLATDIKKIIITSHRVAKNKAAYMMRSLINLFEEQANAYLMA</sequence>
<dbReference type="Pfam" id="PF18008">
    <property type="entry name" value="Bac_RepA_C"/>
    <property type="match status" value="1"/>
</dbReference>
<evidence type="ECO:0000313" key="5">
    <source>
        <dbReference type="Proteomes" id="UP001377804"/>
    </source>
</evidence>
<proteinExistence type="predicted"/>
<evidence type="ECO:0000313" key="4">
    <source>
        <dbReference type="EMBL" id="MEJ6348827.1"/>
    </source>
</evidence>
<evidence type="ECO:0000259" key="3">
    <source>
        <dbReference type="Pfam" id="PF18008"/>
    </source>
</evidence>
<protein>
    <submittedName>
        <fullName evidence="4">Replication initiator protein A</fullName>
    </submittedName>
</protein>
<reference evidence="4 5" key="1">
    <citation type="submission" date="2023-10" db="EMBL/GenBank/DDBJ databases">
        <title>Holzapfeliella saturejae sp. nov. isolated from Satureja montana flowers.</title>
        <authorList>
            <person name="Alcantara C."/>
            <person name="Zuniga M."/>
            <person name="Landete J.M."/>
            <person name="Monedero V."/>
        </authorList>
    </citation>
    <scope>NUCLEOTIDE SEQUENCE [LARGE SCALE GENOMIC DNA]</scope>
    <source>
        <strain evidence="4 5">He02</strain>
    </source>
</reference>